<organism evidence="1">
    <name type="scientific">Salmonella enterica</name>
    <name type="common">Salmonella choleraesuis</name>
    <dbReference type="NCBI Taxonomy" id="28901"/>
    <lineage>
        <taxon>Bacteria</taxon>
        <taxon>Pseudomonadati</taxon>
        <taxon>Pseudomonadota</taxon>
        <taxon>Gammaproteobacteria</taxon>
        <taxon>Enterobacterales</taxon>
        <taxon>Enterobacteriaceae</taxon>
        <taxon>Salmonella</taxon>
    </lineage>
</organism>
<dbReference type="EMBL" id="AAGKWS010000001">
    <property type="protein sequence ID" value="EBP1761498.1"/>
    <property type="molecule type" value="Genomic_DNA"/>
</dbReference>
<dbReference type="Proteomes" id="UP000839924">
    <property type="component" value="Unassembled WGS sequence"/>
</dbReference>
<evidence type="ECO:0000313" key="1">
    <source>
        <dbReference type="EMBL" id="EBP1761498.1"/>
    </source>
</evidence>
<protein>
    <submittedName>
        <fullName evidence="1">Uncharacterized protein</fullName>
    </submittedName>
</protein>
<sequence length="64" mass="7126">MQKGPVFRLGPLLYLMSGSLWRASCPPPSVRCCATFKSAPGGFLLLRRVLTDKQQIKQKAQSFD</sequence>
<proteinExistence type="predicted"/>
<accession>A0A5U2RKW4</accession>
<comment type="caution">
    <text evidence="1">The sequence shown here is derived from an EMBL/GenBank/DDBJ whole genome shotgun (WGS) entry which is preliminary data.</text>
</comment>
<gene>
    <name evidence="1" type="ORF">ND68_03680</name>
</gene>
<name>A0A5U2RKW4_SALER</name>
<reference evidence="1" key="1">
    <citation type="submission" date="2018-07" db="EMBL/GenBank/DDBJ databases">
        <authorList>
            <consortium name="PulseNet: The National Subtyping Network for Foodborne Disease Surveillance"/>
            <person name="Tarr C.L."/>
            <person name="Trees E."/>
            <person name="Katz L.S."/>
            <person name="Carleton-Romer H.A."/>
            <person name="Stroika S."/>
            <person name="Kucerova Z."/>
            <person name="Roache K.F."/>
            <person name="Sabol A.L."/>
            <person name="Besser J."/>
            <person name="Gerner-Smidt P."/>
        </authorList>
    </citation>
    <scope>NUCLEOTIDE SEQUENCE [LARGE SCALE GENOMIC DNA]</scope>
    <source>
        <strain evidence="1">2012K-0227</strain>
    </source>
</reference>
<dbReference type="AlphaFoldDB" id="A0A5U2RKW4"/>